<dbReference type="NCBIfam" id="TIGR00829">
    <property type="entry name" value="FRU"/>
    <property type="match status" value="1"/>
</dbReference>
<protein>
    <submittedName>
        <fullName evidence="9">PTS fructose transporter subunit IIB</fullName>
    </submittedName>
</protein>
<evidence type="ECO:0000256" key="6">
    <source>
        <dbReference type="ARBA" id="ARBA00022777"/>
    </source>
</evidence>
<name>A0A0E3ZBY3_9FUSO</name>
<dbReference type="InterPro" id="IPR003353">
    <property type="entry name" value="PTS_IIB_fruc"/>
</dbReference>
<dbReference type="GO" id="GO:0005886">
    <property type="term" value="C:plasma membrane"/>
    <property type="evidence" value="ECO:0007669"/>
    <property type="project" value="TreeGrafter"/>
</dbReference>
<dbReference type="STRING" id="187101.VC03_04855"/>
<dbReference type="AlphaFoldDB" id="A0A0E3ZBY3"/>
<dbReference type="InterPro" id="IPR013011">
    <property type="entry name" value="PTS_EIIB_2"/>
</dbReference>
<reference evidence="9 10" key="1">
    <citation type="journal article" date="2012" name="BMC Genomics">
        <title>Genomic sequence analysis and characterization of Sneathia amnii sp. nov.</title>
        <authorList>
            <consortium name="Vaginal Microbiome Consortium (additional members)"/>
            <person name="Harwich M.D.Jr."/>
            <person name="Serrano M.G."/>
            <person name="Fettweis J.M."/>
            <person name="Alves J.M."/>
            <person name="Reimers M.A."/>
            <person name="Buck G.A."/>
            <person name="Jefferson K.K."/>
        </authorList>
    </citation>
    <scope>NUCLEOTIDE SEQUENCE [LARGE SCALE GENOMIC DNA]</scope>
    <source>
        <strain evidence="9 10">SN35</strain>
    </source>
</reference>
<sequence>MAKFVAICACPMGLAHTFMAADSLKKAAEELGVEIKIETQGADGIKNELTKKDIKEADAVIHAIAITPQGIERFDDVDVYEISLKEAIREGKQVLQEIMEELNLK</sequence>
<keyword evidence="7" id="KW-0732">Signal</keyword>
<keyword evidence="10" id="KW-1185">Reference proteome</keyword>
<dbReference type="GO" id="GO:0022877">
    <property type="term" value="F:protein-N(PI)-phosphohistidine-fructose phosphotransferase system transporter activity"/>
    <property type="evidence" value="ECO:0007669"/>
    <property type="project" value="InterPro"/>
</dbReference>
<feature type="domain" description="PTS EIIB type-2" evidence="8">
    <location>
        <begin position="4"/>
        <end position="100"/>
    </location>
</feature>
<evidence type="ECO:0000259" key="8">
    <source>
        <dbReference type="PROSITE" id="PS51099"/>
    </source>
</evidence>
<keyword evidence="2" id="KW-0597">Phosphoprotein</keyword>
<evidence type="ECO:0000256" key="2">
    <source>
        <dbReference type="ARBA" id="ARBA00022553"/>
    </source>
</evidence>
<keyword evidence="1" id="KW-0813">Transport</keyword>
<dbReference type="InterPro" id="IPR050864">
    <property type="entry name" value="Bacterial_PTS_Sugar_Transport"/>
</dbReference>
<feature type="chain" id="PRO_5002416161" evidence="7">
    <location>
        <begin position="21"/>
        <end position="105"/>
    </location>
</feature>
<keyword evidence="6" id="KW-0418">Kinase</keyword>
<dbReference type="HOGENOM" id="CLU_013155_2_1_0"/>
<dbReference type="PATRIC" id="fig|1069640.6.peg.963"/>
<dbReference type="OrthoDB" id="9782569at2"/>
<dbReference type="InterPro" id="IPR036095">
    <property type="entry name" value="PTS_EIIB-like_sf"/>
</dbReference>
<keyword evidence="3" id="KW-0762">Sugar transport</keyword>
<dbReference type="GO" id="GO:0009401">
    <property type="term" value="P:phosphoenolpyruvate-dependent sugar phosphotransferase system"/>
    <property type="evidence" value="ECO:0007669"/>
    <property type="project" value="UniProtKB-KW"/>
</dbReference>
<dbReference type="PANTHER" id="PTHR30505:SF0">
    <property type="entry name" value="FRUCTOSE-LIKE PTS SYSTEM EIIBC COMPONENT-RELATED"/>
    <property type="match status" value="1"/>
</dbReference>
<dbReference type="RefSeq" id="WP_046328919.1">
    <property type="nucleotide sequence ID" value="NZ_CP011280.1"/>
</dbReference>
<organism evidence="9 10">
    <name type="scientific">Sneathia vaginalis</name>
    <dbReference type="NCBI Taxonomy" id="187101"/>
    <lineage>
        <taxon>Bacteria</taxon>
        <taxon>Fusobacteriati</taxon>
        <taxon>Fusobacteriota</taxon>
        <taxon>Fusobacteriia</taxon>
        <taxon>Fusobacteriales</taxon>
        <taxon>Leptotrichiaceae</taxon>
        <taxon>Sneathia</taxon>
    </lineage>
</organism>
<evidence type="ECO:0000256" key="5">
    <source>
        <dbReference type="ARBA" id="ARBA00022683"/>
    </source>
</evidence>
<keyword evidence="4" id="KW-0808">Transferase</keyword>
<dbReference type="InterPro" id="IPR003501">
    <property type="entry name" value="PTS_EIIB_2/3"/>
</dbReference>
<dbReference type="KEGG" id="sns:VC03_04855"/>
<dbReference type="EMBL" id="CP011280">
    <property type="protein sequence ID" value="AKC95815.1"/>
    <property type="molecule type" value="Genomic_DNA"/>
</dbReference>
<dbReference type="SUPFAM" id="SSF52794">
    <property type="entry name" value="PTS system IIB component-like"/>
    <property type="match status" value="1"/>
</dbReference>
<dbReference type="PROSITE" id="PS51099">
    <property type="entry name" value="PTS_EIIB_TYPE_2"/>
    <property type="match status" value="1"/>
</dbReference>
<dbReference type="Proteomes" id="UP000033103">
    <property type="component" value="Chromosome"/>
</dbReference>
<dbReference type="Pfam" id="PF02302">
    <property type="entry name" value="PTS_IIB"/>
    <property type="match status" value="1"/>
</dbReference>
<evidence type="ECO:0000256" key="1">
    <source>
        <dbReference type="ARBA" id="ARBA00022448"/>
    </source>
</evidence>
<dbReference type="Gene3D" id="3.40.50.2300">
    <property type="match status" value="1"/>
</dbReference>
<feature type="signal peptide" evidence="7">
    <location>
        <begin position="1"/>
        <end position="20"/>
    </location>
</feature>
<evidence type="ECO:0000256" key="3">
    <source>
        <dbReference type="ARBA" id="ARBA00022597"/>
    </source>
</evidence>
<accession>A0A0E3ZBY3</accession>
<gene>
    <name evidence="9" type="ORF">VC03_04855</name>
</gene>
<evidence type="ECO:0000256" key="7">
    <source>
        <dbReference type="SAM" id="SignalP"/>
    </source>
</evidence>
<evidence type="ECO:0000313" key="10">
    <source>
        <dbReference type="Proteomes" id="UP000033103"/>
    </source>
</evidence>
<dbReference type="PANTHER" id="PTHR30505">
    <property type="entry name" value="FRUCTOSE-LIKE PERMEASE"/>
    <property type="match status" value="1"/>
</dbReference>
<dbReference type="CDD" id="cd05569">
    <property type="entry name" value="PTS_IIB_fructose"/>
    <property type="match status" value="1"/>
</dbReference>
<evidence type="ECO:0000256" key="4">
    <source>
        <dbReference type="ARBA" id="ARBA00022679"/>
    </source>
</evidence>
<dbReference type="GO" id="GO:0016301">
    <property type="term" value="F:kinase activity"/>
    <property type="evidence" value="ECO:0007669"/>
    <property type="project" value="UniProtKB-KW"/>
</dbReference>
<dbReference type="GO" id="GO:0090563">
    <property type="term" value="F:protein-phosphocysteine-sugar phosphotransferase activity"/>
    <property type="evidence" value="ECO:0007669"/>
    <property type="project" value="TreeGrafter"/>
</dbReference>
<evidence type="ECO:0000313" key="9">
    <source>
        <dbReference type="EMBL" id="AKC95815.1"/>
    </source>
</evidence>
<proteinExistence type="predicted"/>
<keyword evidence="5" id="KW-0598">Phosphotransferase system</keyword>